<evidence type="ECO:0000256" key="1">
    <source>
        <dbReference type="SAM" id="SignalP"/>
    </source>
</evidence>
<dbReference type="OrthoDB" id="1494232at2"/>
<dbReference type="Proteomes" id="UP000184020">
    <property type="component" value="Unassembled WGS sequence"/>
</dbReference>
<proteinExistence type="predicted"/>
<feature type="chain" id="PRO_5012770650" evidence="1">
    <location>
        <begin position="24"/>
        <end position="133"/>
    </location>
</feature>
<gene>
    <name evidence="2" type="ORF">SAMN05444372_12018</name>
</gene>
<evidence type="ECO:0000313" key="3">
    <source>
        <dbReference type="Proteomes" id="UP000184020"/>
    </source>
</evidence>
<dbReference type="EMBL" id="FQWF01000020">
    <property type="protein sequence ID" value="SHH18279.1"/>
    <property type="molecule type" value="Genomic_DNA"/>
</dbReference>
<sequence>MKTTYKLILSYTLLLFASFQLQAQAKLTVENNSQRSMTVKVMKGSGKGTLHETVTISSYGSETIYFSESGQYFTKTKAVLKGKEPVYQKGKPFQVTNDERGYSVLTLTFSIKESSVPQLAGGKQISKSEFDQN</sequence>
<keyword evidence="1" id="KW-0732">Signal</keyword>
<dbReference type="STRING" id="229205.SAMN05444372_12018"/>
<protein>
    <submittedName>
        <fullName evidence="2">Uncharacterized protein</fullName>
    </submittedName>
</protein>
<dbReference type="AlphaFoldDB" id="A0A1M5QX30"/>
<organism evidence="2 3">
    <name type="scientific">Flavobacterium micromati</name>
    <dbReference type="NCBI Taxonomy" id="229205"/>
    <lineage>
        <taxon>Bacteria</taxon>
        <taxon>Pseudomonadati</taxon>
        <taxon>Bacteroidota</taxon>
        <taxon>Flavobacteriia</taxon>
        <taxon>Flavobacteriales</taxon>
        <taxon>Flavobacteriaceae</taxon>
        <taxon>Flavobacterium</taxon>
    </lineage>
</organism>
<keyword evidence="3" id="KW-1185">Reference proteome</keyword>
<name>A0A1M5QX30_9FLAO</name>
<reference evidence="3" key="1">
    <citation type="submission" date="2016-11" db="EMBL/GenBank/DDBJ databases">
        <authorList>
            <person name="Varghese N."/>
            <person name="Submissions S."/>
        </authorList>
    </citation>
    <scope>NUCLEOTIDE SEQUENCE [LARGE SCALE GENOMIC DNA]</scope>
    <source>
        <strain evidence="3">DSM 17659</strain>
    </source>
</reference>
<dbReference type="RefSeq" id="WP_073022059.1">
    <property type="nucleotide sequence ID" value="NZ_FQWF01000020.1"/>
</dbReference>
<feature type="signal peptide" evidence="1">
    <location>
        <begin position="1"/>
        <end position="23"/>
    </location>
</feature>
<accession>A0A1M5QX30</accession>
<evidence type="ECO:0000313" key="2">
    <source>
        <dbReference type="EMBL" id="SHH18279.1"/>
    </source>
</evidence>